<keyword evidence="10" id="KW-1185">Reference proteome</keyword>
<evidence type="ECO:0000313" key="10">
    <source>
        <dbReference type="Proteomes" id="UP000009049"/>
    </source>
</evidence>
<evidence type="ECO:0000256" key="8">
    <source>
        <dbReference type="SAM" id="SignalP"/>
    </source>
</evidence>
<dbReference type="PANTHER" id="PTHR35093">
    <property type="entry name" value="OUTER MEMBRANE PROTEIN NMB0088-RELATED"/>
    <property type="match status" value="1"/>
</dbReference>
<evidence type="ECO:0000256" key="4">
    <source>
        <dbReference type="ARBA" id="ARBA00022692"/>
    </source>
</evidence>
<evidence type="ECO:0000256" key="2">
    <source>
        <dbReference type="ARBA" id="ARBA00008163"/>
    </source>
</evidence>
<protein>
    <recommendedName>
        <fullName evidence="11">Hemin receptor</fullName>
    </recommendedName>
</protein>
<reference evidence="9 10" key="1">
    <citation type="journal article" date="2009" name="J. Bacteriol.">
        <title>Complete genome sequence of Robiginitalea biformata HTCC2501.</title>
        <authorList>
            <person name="Oh H.M."/>
            <person name="Giovannoni S.J."/>
            <person name="Lee K."/>
            <person name="Ferriera S."/>
            <person name="Johnson J."/>
            <person name="Cho J.C."/>
        </authorList>
    </citation>
    <scope>NUCLEOTIDE SEQUENCE [LARGE SCALE GENOMIC DNA]</scope>
    <source>
        <strain evidence="10">ATCC BAA-864 / HTCC2501 / KCTC 12146</strain>
    </source>
</reference>
<dbReference type="SUPFAM" id="SSF56935">
    <property type="entry name" value="Porins"/>
    <property type="match status" value="1"/>
</dbReference>
<dbReference type="PANTHER" id="PTHR35093:SF8">
    <property type="entry name" value="OUTER MEMBRANE PROTEIN NMB0088-RELATED"/>
    <property type="match status" value="1"/>
</dbReference>
<evidence type="ECO:0000256" key="1">
    <source>
        <dbReference type="ARBA" id="ARBA00004571"/>
    </source>
</evidence>
<evidence type="ECO:0000256" key="6">
    <source>
        <dbReference type="ARBA" id="ARBA00023136"/>
    </source>
</evidence>
<sequence>MKRIFTFILLGLCVNATAQTVNDVLRYGLEETQGSARFQAMGGAFGALGGDLSSLNINPAGSAVFSNNILTVSGGNYNRDNTAGFGPAGGTLEGLNAVELNQVGGVFVFKSTEGAAWNKLALGVNYDMVENFDDSYRIIGSNPNGIDTYFLNFAQGVPLGPLRVREGETVVDAYLDIGSSLGFADQQAFLGFQAGFIDPVDPDDDGNTDYFSNADYSTVNQDYIQSTNGYNSKFTLNFSGQYQESFYLGASLNFHSVLYERLTFLDESGYDAGSPIQSATFDSFLHTEGSGFSMQIGAIARLGDVVRIGGAYQSPTWYRLTDDFSQAANSDFADKNPNVTNINLGVINLFDTYTIKTPAKVTGSVALVFGPEGLLSFDYDYQDFSNAELRPASDANFASENAYMAEVLGGVSTYRLGGEYRIDRVSLRGGYRYQTSPYKEEGIWGDLEAYSGGIGYSWGPNRLDLSYSRSEQDVTEALYDGGLGDAFINRVNNYVTVGYTLNF</sequence>
<evidence type="ECO:0000256" key="5">
    <source>
        <dbReference type="ARBA" id="ARBA00022729"/>
    </source>
</evidence>
<dbReference type="STRING" id="313596.RB2501_10522"/>
<feature type="signal peptide" evidence="8">
    <location>
        <begin position="1"/>
        <end position="18"/>
    </location>
</feature>
<name>A4CM61_ROBBH</name>
<dbReference type="HOGENOM" id="CLU_034649_0_0_10"/>
<dbReference type="OrthoDB" id="9765571at2"/>
<keyword evidence="6" id="KW-0472">Membrane</keyword>
<keyword evidence="7" id="KW-0998">Cell outer membrane</keyword>
<dbReference type="EMBL" id="CP001712">
    <property type="protein sequence ID" value="EAR14753.1"/>
    <property type="molecule type" value="Genomic_DNA"/>
</dbReference>
<evidence type="ECO:0000256" key="3">
    <source>
        <dbReference type="ARBA" id="ARBA00022452"/>
    </source>
</evidence>
<dbReference type="GO" id="GO:0009279">
    <property type="term" value="C:cell outer membrane"/>
    <property type="evidence" value="ECO:0007669"/>
    <property type="project" value="UniProtKB-SubCell"/>
</dbReference>
<dbReference type="AlphaFoldDB" id="A4CM61"/>
<dbReference type="RefSeq" id="WP_015754074.1">
    <property type="nucleotide sequence ID" value="NC_013222.1"/>
</dbReference>
<accession>A4CM61</accession>
<feature type="chain" id="PRO_5002666544" description="Hemin receptor" evidence="8">
    <location>
        <begin position="19"/>
        <end position="503"/>
    </location>
</feature>
<dbReference type="Proteomes" id="UP000009049">
    <property type="component" value="Chromosome"/>
</dbReference>
<keyword evidence="4" id="KW-0812">Transmembrane</keyword>
<evidence type="ECO:0000256" key="7">
    <source>
        <dbReference type="ARBA" id="ARBA00023237"/>
    </source>
</evidence>
<comment type="similarity">
    <text evidence="2">Belongs to the OmpP1/FadL family.</text>
</comment>
<dbReference type="KEGG" id="rbi:RB2501_10522"/>
<keyword evidence="3" id="KW-1134">Transmembrane beta strand</keyword>
<dbReference type="Pfam" id="PF03349">
    <property type="entry name" value="Toluene_X"/>
    <property type="match status" value="1"/>
</dbReference>
<dbReference type="eggNOG" id="COG2067">
    <property type="taxonomic scope" value="Bacteria"/>
</dbReference>
<evidence type="ECO:0000313" key="9">
    <source>
        <dbReference type="EMBL" id="EAR14753.1"/>
    </source>
</evidence>
<comment type="subcellular location">
    <subcellularLocation>
        <location evidence="1">Cell outer membrane</location>
        <topology evidence="1">Multi-pass membrane protein</topology>
    </subcellularLocation>
</comment>
<dbReference type="InterPro" id="IPR005017">
    <property type="entry name" value="OMPP1/FadL/TodX"/>
</dbReference>
<proteinExistence type="inferred from homology"/>
<keyword evidence="5 8" id="KW-0732">Signal</keyword>
<organism evidence="9 10">
    <name type="scientific">Robiginitalea biformata (strain ATCC BAA-864 / DSM 15991 / KCTC 12146 / HTCC2501)</name>
    <dbReference type="NCBI Taxonomy" id="313596"/>
    <lineage>
        <taxon>Bacteria</taxon>
        <taxon>Pseudomonadati</taxon>
        <taxon>Bacteroidota</taxon>
        <taxon>Flavobacteriia</taxon>
        <taxon>Flavobacteriales</taxon>
        <taxon>Flavobacteriaceae</taxon>
        <taxon>Robiginitalea</taxon>
    </lineage>
</organism>
<dbReference type="GO" id="GO:0015483">
    <property type="term" value="F:long-chain fatty acid transporting porin activity"/>
    <property type="evidence" value="ECO:0007669"/>
    <property type="project" value="TreeGrafter"/>
</dbReference>
<gene>
    <name evidence="9" type="ordered locus">RB2501_10522</name>
</gene>
<evidence type="ECO:0008006" key="11">
    <source>
        <dbReference type="Google" id="ProtNLM"/>
    </source>
</evidence>
<dbReference type="Gene3D" id="2.40.160.60">
    <property type="entry name" value="Outer membrane protein transport protein (OMPP1/FadL/TodX)"/>
    <property type="match status" value="2"/>
</dbReference>